<keyword evidence="1" id="KW-1133">Transmembrane helix</keyword>
<feature type="non-terminal residue" evidence="2">
    <location>
        <position position="1"/>
    </location>
</feature>
<keyword evidence="1" id="KW-0812">Transmembrane</keyword>
<keyword evidence="1" id="KW-0472">Membrane</keyword>
<feature type="transmembrane region" description="Helical" evidence="1">
    <location>
        <begin position="36"/>
        <end position="58"/>
    </location>
</feature>
<reference evidence="2" key="1">
    <citation type="submission" date="2018-05" db="EMBL/GenBank/DDBJ databases">
        <authorList>
            <person name="Lanie J.A."/>
            <person name="Ng W.-L."/>
            <person name="Kazmierczak K.M."/>
            <person name="Andrzejewski T.M."/>
            <person name="Davidsen T.M."/>
            <person name="Wayne K.J."/>
            <person name="Tettelin H."/>
            <person name="Glass J.I."/>
            <person name="Rusch D."/>
            <person name="Podicherti R."/>
            <person name="Tsui H.-C.T."/>
            <person name="Winkler M.E."/>
        </authorList>
    </citation>
    <scope>NUCLEOTIDE SEQUENCE</scope>
</reference>
<sequence>VRRLPLGALLAAASLTTAPFSAFLYGTREYVGVADIWRYPVVAVCAVVATGVGVSAIFGRSAGTRTVLGLGWVVFALFWYRDVEAVMNRQLAFTAIPGELAWVLVLIA</sequence>
<proteinExistence type="predicted"/>
<dbReference type="EMBL" id="UINC01074040">
    <property type="protein sequence ID" value="SVC10868.1"/>
    <property type="molecule type" value="Genomic_DNA"/>
</dbReference>
<dbReference type="AlphaFoldDB" id="A0A382JGM5"/>
<protein>
    <submittedName>
        <fullName evidence="2">Uncharacterized protein</fullName>
    </submittedName>
</protein>
<name>A0A382JGM5_9ZZZZ</name>
<accession>A0A382JGM5</accession>
<gene>
    <name evidence="2" type="ORF">METZ01_LOCUS263722</name>
</gene>
<feature type="transmembrane region" description="Helical" evidence="1">
    <location>
        <begin position="65"/>
        <end position="81"/>
    </location>
</feature>
<feature type="non-terminal residue" evidence="2">
    <location>
        <position position="108"/>
    </location>
</feature>
<evidence type="ECO:0000256" key="1">
    <source>
        <dbReference type="SAM" id="Phobius"/>
    </source>
</evidence>
<evidence type="ECO:0000313" key="2">
    <source>
        <dbReference type="EMBL" id="SVC10868.1"/>
    </source>
</evidence>
<organism evidence="2">
    <name type="scientific">marine metagenome</name>
    <dbReference type="NCBI Taxonomy" id="408172"/>
    <lineage>
        <taxon>unclassified sequences</taxon>
        <taxon>metagenomes</taxon>
        <taxon>ecological metagenomes</taxon>
    </lineage>
</organism>